<dbReference type="InterPro" id="IPR050332">
    <property type="entry name" value="GPCR_2"/>
</dbReference>
<feature type="transmembrane region" description="Helical" evidence="5">
    <location>
        <begin position="107"/>
        <end position="131"/>
    </location>
</feature>
<dbReference type="InterPro" id="IPR000832">
    <property type="entry name" value="GPCR_2_secretin-like"/>
</dbReference>
<dbReference type="Proteomes" id="UP000218231">
    <property type="component" value="Unassembled WGS sequence"/>
</dbReference>
<evidence type="ECO:0000256" key="4">
    <source>
        <dbReference type="ARBA" id="ARBA00023136"/>
    </source>
</evidence>
<feature type="transmembrane region" description="Helical" evidence="5">
    <location>
        <begin position="68"/>
        <end position="87"/>
    </location>
</feature>
<dbReference type="PROSITE" id="PS50261">
    <property type="entry name" value="G_PROTEIN_RECEP_F2_4"/>
    <property type="match status" value="1"/>
</dbReference>
<keyword evidence="8" id="KW-1185">Reference proteome</keyword>
<dbReference type="GO" id="GO:0005886">
    <property type="term" value="C:plasma membrane"/>
    <property type="evidence" value="ECO:0007669"/>
    <property type="project" value="TreeGrafter"/>
</dbReference>
<dbReference type="Gene3D" id="1.20.1070.10">
    <property type="entry name" value="Rhodopsin 7-helix transmembrane proteins"/>
    <property type="match status" value="2"/>
</dbReference>
<dbReference type="EMBL" id="LIAE01010747">
    <property type="protein sequence ID" value="PAV55820.1"/>
    <property type="molecule type" value="Genomic_DNA"/>
</dbReference>
<dbReference type="GO" id="GO:0007166">
    <property type="term" value="P:cell surface receptor signaling pathway"/>
    <property type="evidence" value="ECO:0007669"/>
    <property type="project" value="InterPro"/>
</dbReference>
<dbReference type="GO" id="GO:0008528">
    <property type="term" value="F:G protein-coupled peptide receptor activity"/>
    <property type="evidence" value="ECO:0007669"/>
    <property type="project" value="TreeGrafter"/>
</dbReference>
<name>A0A2A2J2B0_9BILA</name>
<proteinExistence type="predicted"/>
<feature type="transmembrane region" description="Helical" evidence="5">
    <location>
        <begin position="230"/>
        <end position="255"/>
    </location>
</feature>
<keyword evidence="4 5" id="KW-0472">Membrane</keyword>
<dbReference type="PRINTS" id="PR00249">
    <property type="entry name" value="GPCRSECRETIN"/>
</dbReference>
<dbReference type="PANTHER" id="PTHR45620">
    <property type="entry name" value="PDF RECEPTOR-LIKE PROTEIN-RELATED"/>
    <property type="match status" value="1"/>
</dbReference>
<dbReference type="AlphaFoldDB" id="A0A2A2J2B0"/>
<evidence type="ECO:0000256" key="5">
    <source>
        <dbReference type="SAM" id="Phobius"/>
    </source>
</evidence>
<organism evidence="7 8">
    <name type="scientific">Diploscapter pachys</name>
    <dbReference type="NCBI Taxonomy" id="2018661"/>
    <lineage>
        <taxon>Eukaryota</taxon>
        <taxon>Metazoa</taxon>
        <taxon>Ecdysozoa</taxon>
        <taxon>Nematoda</taxon>
        <taxon>Chromadorea</taxon>
        <taxon>Rhabditida</taxon>
        <taxon>Rhabditina</taxon>
        <taxon>Rhabditomorpha</taxon>
        <taxon>Rhabditoidea</taxon>
        <taxon>Rhabditidae</taxon>
        <taxon>Diploscapter</taxon>
    </lineage>
</organism>
<comment type="subcellular location">
    <subcellularLocation>
        <location evidence="1">Membrane</location>
        <topology evidence="1">Multi-pass membrane protein</topology>
    </subcellularLocation>
</comment>
<accession>A0A2A2J2B0</accession>
<comment type="caution">
    <text evidence="7">The sequence shown here is derived from an EMBL/GenBank/DDBJ whole genome shotgun (WGS) entry which is preliminary data.</text>
</comment>
<evidence type="ECO:0000256" key="3">
    <source>
        <dbReference type="ARBA" id="ARBA00022989"/>
    </source>
</evidence>
<evidence type="ECO:0000259" key="6">
    <source>
        <dbReference type="PROSITE" id="PS50261"/>
    </source>
</evidence>
<dbReference type="GO" id="GO:0007188">
    <property type="term" value="P:adenylate cyclase-modulating G protein-coupled receptor signaling pathway"/>
    <property type="evidence" value="ECO:0007669"/>
    <property type="project" value="TreeGrafter"/>
</dbReference>
<feature type="transmembrane region" description="Helical" evidence="5">
    <location>
        <begin position="204"/>
        <end position="224"/>
    </location>
</feature>
<dbReference type="EMBL" id="LIAE01010747">
    <property type="protein sequence ID" value="PAV55819.1"/>
    <property type="molecule type" value="Genomic_DNA"/>
</dbReference>
<protein>
    <recommendedName>
        <fullName evidence="6">G-protein coupled receptors family 2 profile 2 domain-containing protein</fullName>
    </recommendedName>
</protein>
<dbReference type="STRING" id="2018661.A0A2A2J2B0"/>
<keyword evidence="2 5" id="KW-0812">Transmembrane</keyword>
<sequence>MVTRTCDMDGNWELTNYGMCLQCPDFMRDLVVNVSLTLSIVSVALLVAALILFSIFDSIQCRRLSIHKNLAMAFVCRFAVFAIWNVVNSTNVFHDCSHFTPVHLWEWEWLCKLILWFVIYFQVASVLWMLIEGAYLYSRFTVFAMRHNDAPWVYYMACGNPVNRGAMLDSRSRLNLFFLLCIVIILVQKLRHENAAESKKIWRTIKATLLLVPLLGISNIPLFIEPQKPSPIYMLGSAILQHSQGIFIAVLYCFLNAEIQQAVRRQLSKIPIEFFK</sequence>
<dbReference type="Pfam" id="PF00002">
    <property type="entry name" value="7tm_2"/>
    <property type="match status" value="2"/>
</dbReference>
<feature type="domain" description="G-protein coupled receptors family 2 profile 2" evidence="6">
    <location>
        <begin position="31"/>
        <end position="256"/>
    </location>
</feature>
<evidence type="ECO:0000313" key="7">
    <source>
        <dbReference type="EMBL" id="PAV55821.1"/>
    </source>
</evidence>
<feature type="transmembrane region" description="Helical" evidence="5">
    <location>
        <begin position="174"/>
        <end position="192"/>
    </location>
</feature>
<reference evidence="7 8" key="1">
    <citation type="journal article" date="2017" name="Curr. Biol.">
        <title>Genome architecture and evolution of a unichromosomal asexual nematode.</title>
        <authorList>
            <person name="Fradin H."/>
            <person name="Zegar C."/>
            <person name="Gutwein M."/>
            <person name="Lucas J."/>
            <person name="Kovtun M."/>
            <person name="Corcoran D."/>
            <person name="Baugh L.R."/>
            <person name="Kiontke K."/>
            <person name="Gunsalus K."/>
            <person name="Fitch D.H."/>
            <person name="Piano F."/>
        </authorList>
    </citation>
    <scope>NUCLEOTIDE SEQUENCE [LARGE SCALE GENOMIC DNA]</scope>
    <source>
        <strain evidence="7">PF1309</strain>
    </source>
</reference>
<dbReference type="InterPro" id="IPR017981">
    <property type="entry name" value="GPCR_2-like_7TM"/>
</dbReference>
<dbReference type="OrthoDB" id="5967113at2759"/>
<evidence type="ECO:0000256" key="1">
    <source>
        <dbReference type="ARBA" id="ARBA00004141"/>
    </source>
</evidence>
<feature type="transmembrane region" description="Helical" evidence="5">
    <location>
        <begin position="34"/>
        <end position="56"/>
    </location>
</feature>
<gene>
    <name evidence="7" type="ORF">WR25_07160</name>
</gene>
<dbReference type="PANTHER" id="PTHR45620:SF37">
    <property type="entry name" value="G_PROTEIN_RECEP_F2_4 DOMAIN-CONTAINING PROTEIN"/>
    <property type="match status" value="1"/>
</dbReference>
<evidence type="ECO:0000313" key="8">
    <source>
        <dbReference type="Proteomes" id="UP000218231"/>
    </source>
</evidence>
<keyword evidence="3 5" id="KW-1133">Transmembrane helix</keyword>
<evidence type="ECO:0000256" key="2">
    <source>
        <dbReference type="ARBA" id="ARBA00022692"/>
    </source>
</evidence>
<dbReference type="EMBL" id="LIAE01010747">
    <property type="protein sequence ID" value="PAV55821.1"/>
    <property type="molecule type" value="Genomic_DNA"/>
</dbReference>